<dbReference type="Gene3D" id="2.130.10.10">
    <property type="entry name" value="YVTN repeat-like/Quinoprotein amine dehydrogenase"/>
    <property type="match status" value="2"/>
</dbReference>
<name>A0A9P6HBM6_9AGAM</name>
<proteinExistence type="predicted"/>
<accession>A0A9P6HBM6</accession>
<evidence type="ECO:0000313" key="5">
    <source>
        <dbReference type="Proteomes" id="UP000736335"/>
    </source>
</evidence>
<dbReference type="PROSITE" id="PS50837">
    <property type="entry name" value="NACHT"/>
    <property type="match status" value="1"/>
</dbReference>
<dbReference type="InterPro" id="IPR007111">
    <property type="entry name" value="NACHT_NTPase"/>
</dbReference>
<dbReference type="Pfam" id="PF00400">
    <property type="entry name" value="WD40"/>
    <property type="match status" value="2"/>
</dbReference>
<sequence>MSTILRKRPPSSGGTPIVPSSSKKRRFIDVVKALLDIAKESSDAFPPLKSCLGGINALIKHYEECADVRDKLNDLIPWLGKLTVTLAKVNPEDDDEEIRRRSDLASSLEDIEKRSLALSGKGKVARVLDKSQDSGEVVRLVEKLRQAILVYQVSQQQSIYNQIAHLTAYFGARLKLDQTSTVKNKIESVLARLNRFDVEGNTTANDESKRHKTLFEALEGIKDRLQLLSECPSTNKEGDITTVCDLADDLRDAIAEYQLAQQNAIFEQNRKLIDAGQIYFHCYLVHTHGSPAELLVLNDCHRASGADFRHGDRRGCLKGTRTTILDEIELWSVDFDMPPVYWLNGLAGTGKSTIAQTIAEHIFADGRLGASFFCSRDFNDRRSLHYIFPTIAFQLAHKYSEFRSILIPLLQSNPDIGHESLFSQMRMLIAEPLSSLSISTVIVIDALDECVDDDPQSAILSVMGRLVGEIPSIKFFITGRPEPRIQSGFRLGLLRPFTDIFVLHDVEPTIINTDIRLFLKHGLSKVAKRRNIGQDGWPTDDHLDLLSGRAAGLFVYAVATLKFLDHSFTSPTKQLDVILRAPGNTTYEGKAKLQSSTTLDSLYLSCFEGAFDGMSSENDETVRSVVGLVVLAMDPLPPSAIATLVNLGEQEVVDLLRLIQSLLKFPEDANSPVLPFHKSFPDFITSTLRCPNERFLITPRTAHLKITLSCLELMNVSLQQNPLSIPSYALNSEVKGLKERARNEIDYALQYACKFWYCHLMEAREGISDIFPALQSFLQERFLAWLEVLSVLGCAKEAVVALETLMHWVQKVTKDYQLLNTARDYFQFATTFFDIIDVSATHIYHSALELSPLSSIVRKFYYSQRPHSSPRVIEGIPNSWQPSIASVSTKHSHQLSSAWSPCGQVVAVVFEEAAEIRDALSLKLLSTLQLPEGSTRFKRGLAYSPDGCFLASCSNTAIIIWDVQTGGAVKKIEFGAPGDCVQLAWSLNGEKVAIVLRVAGTLAVHMYQIASSAIQLSSSFQHALHVDIWAYNESFRILVIAWERLGRSRIVNIFEVGSALVKIEPLTFKSVHELGVFSPATNRISTFAVGKSSGEGTLFILDICSSKVLLQAVIAHYVCCCFSPDGTLFAASFKDSFIIWKYTSGQYAQWGKFMQGGLLLQFSPTSSSIFGNSGSILHVFHLDYSPAANSSELVSTTHTTQLDAFPPSGTYIATAHQHESTVTITNLCSQVPSASQFIDTGLNILAMALTGNVLLVRAPETVVAWLLTEAGTVDGSVDNRRASQKNMLWKKSLLSHISFFPRIFEQGDSRDDDVTTFTVKDAIAAVWHNKTLLCVYHTKTGEILGVDERPWGKEYHLHSPHKKNESNTYHHDSMYKHSGLLEGDQPISQATLQDGWVKDEEGKHQLWLYPDWRSSKNEADWLYNVSTLRLRTTSQLVIVKF</sequence>
<reference evidence="4" key="1">
    <citation type="journal article" date="2020" name="Nat. Commun.">
        <title>Large-scale genome sequencing of mycorrhizal fungi provides insights into the early evolution of symbiotic traits.</title>
        <authorList>
            <person name="Miyauchi S."/>
            <person name="Kiss E."/>
            <person name="Kuo A."/>
            <person name="Drula E."/>
            <person name="Kohler A."/>
            <person name="Sanchez-Garcia M."/>
            <person name="Morin E."/>
            <person name="Andreopoulos B."/>
            <person name="Barry K.W."/>
            <person name="Bonito G."/>
            <person name="Buee M."/>
            <person name="Carver A."/>
            <person name="Chen C."/>
            <person name="Cichocki N."/>
            <person name="Clum A."/>
            <person name="Culley D."/>
            <person name="Crous P.W."/>
            <person name="Fauchery L."/>
            <person name="Girlanda M."/>
            <person name="Hayes R.D."/>
            <person name="Keri Z."/>
            <person name="LaButti K."/>
            <person name="Lipzen A."/>
            <person name="Lombard V."/>
            <person name="Magnuson J."/>
            <person name="Maillard F."/>
            <person name="Murat C."/>
            <person name="Nolan M."/>
            <person name="Ohm R.A."/>
            <person name="Pangilinan J."/>
            <person name="Pereira M.F."/>
            <person name="Perotto S."/>
            <person name="Peter M."/>
            <person name="Pfister S."/>
            <person name="Riley R."/>
            <person name="Sitrit Y."/>
            <person name="Stielow J.B."/>
            <person name="Szollosi G."/>
            <person name="Zifcakova L."/>
            <person name="Stursova M."/>
            <person name="Spatafora J.W."/>
            <person name="Tedersoo L."/>
            <person name="Vaario L.M."/>
            <person name="Yamada A."/>
            <person name="Yan M."/>
            <person name="Wang P."/>
            <person name="Xu J."/>
            <person name="Bruns T."/>
            <person name="Baldrian P."/>
            <person name="Vilgalys R."/>
            <person name="Dunand C."/>
            <person name="Henrissat B."/>
            <person name="Grigoriev I.V."/>
            <person name="Hibbett D."/>
            <person name="Nagy L.G."/>
            <person name="Martin F.M."/>
        </authorList>
    </citation>
    <scope>NUCLEOTIDE SEQUENCE</scope>
    <source>
        <strain evidence="4">UH-Tt-Lm1</strain>
    </source>
</reference>
<feature type="region of interest" description="Disordered" evidence="2">
    <location>
        <begin position="1"/>
        <end position="20"/>
    </location>
</feature>
<dbReference type="SUPFAM" id="SSF82171">
    <property type="entry name" value="DPP6 N-terminal domain-like"/>
    <property type="match status" value="1"/>
</dbReference>
<dbReference type="InterPro" id="IPR015943">
    <property type="entry name" value="WD40/YVTN_repeat-like_dom_sf"/>
</dbReference>
<protein>
    <recommendedName>
        <fullName evidence="3">NACHT domain-containing protein</fullName>
    </recommendedName>
</protein>
<feature type="domain" description="NACHT" evidence="3">
    <location>
        <begin position="339"/>
        <end position="481"/>
    </location>
</feature>
<dbReference type="PANTHER" id="PTHR10039:SF17">
    <property type="entry name" value="FUNGAL STAND N-TERMINAL GOODBYE DOMAIN-CONTAINING PROTEIN-RELATED"/>
    <property type="match status" value="1"/>
</dbReference>
<dbReference type="InterPro" id="IPR001680">
    <property type="entry name" value="WD40_rpt"/>
</dbReference>
<gene>
    <name evidence="4" type="ORF">BJ322DRAFT_1219896</name>
</gene>
<evidence type="ECO:0000256" key="2">
    <source>
        <dbReference type="SAM" id="MobiDB-lite"/>
    </source>
</evidence>
<evidence type="ECO:0000256" key="1">
    <source>
        <dbReference type="ARBA" id="ARBA00022737"/>
    </source>
</evidence>
<keyword evidence="5" id="KW-1185">Reference proteome</keyword>
<organism evidence="4 5">
    <name type="scientific">Thelephora terrestris</name>
    <dbReference type="NCBI Taxonomy" id="56493"/>
    <lineage>
        <taxon>Eukaryota</taxon>
        <taxon>Fungi</taxon>
        <taxon>Dikarya</taxon>
        <taxon>Basidiomycota</taxon>
        <taxon>Agaricomycotina</taxon>
        <taxon>Agaricomycetes</taxon>
        <taxon>Thelephorales</taxon>
        <taxon>Thelephoraceae</taxon>
        <taxon>Thelephora</taxon>
    </lineage>
</organism>
<dbReference type="EMBL" id="WIUZ02000011">
    <property type="protein sequence ID" value="KAF9782707.1"/>
    <property type="molecule type" value="Genomic_DNA"/>
</dbReference>
<dbReference type="Proteomes" id="UP000736335">
    <property type="component" value="Unassembled WGS sequence"/>
</dbReference>
<dbReference type="OrthoDB" id="5988599at2759"/>
<comment type="caution">
    <text evidence="4">The sequence shown here is derived from an EMBL/GenBank/DDBJ whole genome shotgun (WGS) entry which is preliminary data.</text>
</comment>
<dbReference type="Pfam" id="PF24883">
    <property type="entry name" value="NPHP3_N"/>
    <property type="match status" value="1"/>
</dbReference>
<dbReference type="SUPFAM" id="SSF52540">
    <property type="entry name" value="P-loop containing nucleoside triphosphate hydrolases"/>
    <property type="match status" value="1"/>
</dbReference>
<reference evidence="4" key="2">
    <citation type="submission" date="2020-11" db="EMBL/GenBank/DDBJ databases">
        <authorList>
            <consortium name="DOE Joint Genome Institute"/>
            <person name="Kuo A."/>
            <person name="Miyauchi S."/>
            <person name="Kiss E."/>
            <person name="Drula E."/>
            <person name="Kohler A."/>
            <person name="Sanchez-Garcia M."/>
            <person name="Andreopoulos B."/>
            <person name="Barry K.W."/>
            <person name="Bonito G."/>
            <person name="Buee M."/>
            <person name="Carver A."/>
            <person name="Chen C."/>
            <person name="Cichocki N."/>
            <person name="Clum A."/>
            <person name="Culley D."/>
            <person name="Crous P.W."/>
            <person name="Fauchery L."/>
            <person name="Girlanda M."/>
            <person name="Hayes R."/>
            <person name="Keri Z."/>
            <person name="Labutti K."/>
            <person name="Lipzen A."/>
            <person name="Lombard V."/>
            <person name="Magnuson J."/>
            <person name="Maillard F."/>
            <person name="Morin E."/>
            <person name="Murat C."/>
            <person name="Nolan M."/>
            <person name="Ohm R."/>
            <person name="Pangilinan J."/>
            <person name="Pereira M."/>
            <person name="Perotto S."/>
            <person name="Peter M."/>
            <person name="Riley R."/>
            <person name="Sitrit Y."/>
            <person name="Stielow B."/>
            <person name="Szollosi G."/>
            <person name="Zifcakova L."/>
            <person name="Stursova M."/>
            <person name="Spatafora J.W."/>
            <person name="Tedersoo L."/>
            <person name="Vaario L.-M."/>
            <person name="Yamada A."/>
            <person name="Yan M."/>
            <person name="Wang P."/>
            <person name="Xu J."/>
            <person name="Bruns T."/>
            <person name="Baldrian P."/>
            <person name="Vilgalys R."/>
            <person name="Henrissat B."/>
            <person name="Grigoriev I.V."/>
            <person name="Hibbett D."/>
            <person name="Nagy L.G."/>
            <person name="Martin F.M."/>
        </authorList>
    </citation>
    <scope>NUCLEOTIDE SEQUENCE</scope>
    <source>
        <strain evidence="4">UH-Tt-Lm1</strain>
    </source>
</reference>
<evidence type="ECO:0000313" key="4">
    <source>
        <dbReference type="EMBL" id="KAF9782707.1"/>
    </source>
</evidence>
<dbReference type="Gene3D" id="3.40.50.300">
    <property type="entry name" value="P-loop containing nucleotide triphosphate hydrolases"/>
    <property type="match status" value="1"/>
</dbReference>
<dbReference type="PANTHER" id="PTHR10039">
    <property type="entry name" value="AMELOGENIN"/>
    <property type="match status" value="1"/>
</dbReference>
<evidence type="ECO:0000259" key="3">
    <source>
        <dbReference type="PROSITE" id="PS50837"/>
    </source>
</evidence>
<dbReference type="SMART" id="SM00320">
    <property type="entry name" value="WD40"/>
    <property type="match status" value="2"/>
</dbReference>
<keyword evidence="1" id="KW-0677">Repeat</keyword>
<dbReference type="InterPro" id="IPR056884">
    <property type="entry name" value="NPHP3-like_N"/>
</dbReference>
<dbReference type="InterPro" id="IPR027417">
    <property type="entry name" value="P-loop_NTPase"/>
</dbReference>